<feature type="domain" description="RagB/SusD" evidence="7">
    <location>
        <begin position="332"/>
        <end position="487"/>
    </location>
</feature>
<evidence type="ECO:0000256" key="3">
    <source>
        <dbReference type="ARBA" id="ARBA00022729"/>
    </source>
</evidence>
<name>A0ABT8KIZ1_9BACT</name>
<proteinExistence type="inferred from homology"/>
<keyword evidence="4" id="KW-0472">Membrane</keyword>
<evidence type="ECO:0000256" key="1">
    <source>
        <dbReference type="ARBA" id="ARBA00004442"/>
    </source>
</evidence>
<dbReference type="SUPFAM" id="SSF48452">
    <property type="entry name" value="TPR-like"/>
    <property type="match status" value="1"/>
</dbReference>
<keyword evidence="5" id="KW-0998">Cell outer membrane</keyword>
<evidence type="ECO:0000259" key="7">
    <source>
        <dbReference type="Pfam" id="PF07980"/>
    </source>
</evidence>
<feature type="chain" id="PRO_5045055071" evidence="6">
    <location>
        <begin position="20"/>
        <end position="487"/>
    </location>
</feature>
<comment type="caution">
    <text evidence="9">The sequence shown here is derived from an EMBL/GenBank/DDBJ whole genome shotgun (WGS) entry which is preliminary data.</text>
</comment>
<dbReference type="RefSeq" id="WP_346750704.1">
    <property type="nucleotide sequence ID" value="NZ_JAUJEA010000001.1"/>
</dbReference>
<dbReference type="CDD" id="cd08977">
    <property type="entry name" value="SusD"/>
    <property type="match status" value="1"/>
</dbReference>
<sequence>MKIYRSLFVLLIIALFSGCDDFLDVVPQDRIDASTFYSTDNEMVIGVNGVYAAQRLMITRGDGGSPLLFTLLESRSDNAGMDHTDQAERVETDLFNEGPGNLPISGAWEALWNIVNLANNVIASGPDAVGDKALIDRVAGEAKFLRALTYFHLVNIWGGVPLRTEPTRDFDNTILPRSDVSEVYNLIVQDLTEAATILPDEYAGGNTNEIGRATSGAALTLLGKVELQRGNASAAVAALRQVEGRYSLLPNFADIHAAGNDNSDEAIFEVNFNPSNQTGWGGNNAFIPASVAAEKGIVAGGSNRVILSAYPTQDLVDSYDPSDLRITGTFGITTEGTYIGPYISKYIDPTAAGQGSDINLVLLRYADVLLMLAEALGEGSEAYGFINQVRARAGLPDIGPGDPGTFMEKVMNERRWELAFEFHRWIDLQRLSDTDVISIMETQIESQQLNKFGMAVDISLTSDDLLFPIPQGEIDISGNVVIQNPGY</sequence>
<dbReference type="InterPro" id="IPR012944">
    <property type="entry name" value="SusD_RagB_dom"/>
</dbReference>
<dbReference type="InterPro" id="IPR033985">
    <property type="entry name" value="SusD-like_N"/>
</dbReference>
<feature type="signal peptide" evidence="6">
    <location>
        <begin position="1"/>
        <end position="19"/>
    </location>
</feature>
<organism evidence="9 10">
    <name type="scientific">Splendidivirga corallicola</name>
    <dbReference type="NCBI Taxonomy" id="3051826"/>
    <lineage>
        <taxon>Bacteria</taxon>
        <taxon>Pseudomonadati</taxon>
        <taxon>Bacteroidota</taxon>
        <taxon>Cytophagia</taxon>
        <taxon>Cytophagales</taxon>
        <taxon>Splendidivirgaceae</taxon>
        <taxon>Splendidivirga</taxon>
    </lineage>
</organism>
<evidence type="ECO:0000313" key="10">
    <source>
        <dbReference type="Proteomes" id="UP001172082"/>
    </source>
</evidence>
<dbReference type="Proteomes" id="UP001172082">
    <property type="component" value="Unassembled WGS sequence"/>
</dbReference>
<dbReference type="InterPro" id="IPR011990">
    <property type="entry name" value="TPR-like_helical_dom_sf"/>
</dbReference>
<evidence type="ECO:0000256" key="2">
    <source>
        <dbReference type="ARBA" id="ARBA00006275"/>
    </source>
</evidence>
<dbReference type="PROSITE" id="PS51257">
    <property type="entry name" value="PROKAR_LIPOPROTEIN"/>
    <property type="match status" value="1"/>
</dbReference>
<evidence type="ECO:0000256" key="5">
    <source>
        <dbReference type="ARBA" id="ARBA00023237"/>
    </source>
</evidence>
<reference evidence="9" key="1">
    <citation type="submission" date="2023-06" db="EMBL/GenBank/DDBJ databases">
        <title>Genomic of Parafulvivirga corallium.</title>
        <authorList>
            <person name="Wang G."/>
        </authorList>
    </citation>
    <scope>NUCLEOTIDE SEQUENCE</scope>
    <source>
        <strain evidence="9">BMA10</strain>
    </source>
</reference>
<protein>
    <submittedName>
        <fullName evidence="9">RagB/SusD family nutrient uptake outer membrane protein</fullName>
    </submittedName>
</protein>
<accession>A0ABT8KIZ1</accession>
<comment type="subcellular location">
    <subcellularLocation>
        <location evidence="1">Cell outer membrane</location>
    </subcellularLocation>
</comment>
<feature type="domain" description="SusD-like N-terminal" evidence="8">
    <location>
        <begin position="102"/>
        <end position="227"/>
    </location>
</feature>
<dbReference type="Gene3D" id="1.25.40.390">
    <property type="match status" value="1"/>
</dbReference>
<evidence type="ECO:0000313" key="9">
    <source>
        <dbReference type="EMBL" id="MDN5200682.1"/>
    </source>
</evidence>
<comment type="similarity">
    <text evidence="2">Belongs to the SusD family.</text>
</comment>
<dbReference type="EMBL" id="JAUJEA010000001">
    <property type="protein sequence ID" value="MDN5200682.1"/>
    <property type="molecule type" value="Genomic_DNA"/>
</dbReference>
<keyword evidence="10" id="KW-1185">Reference proteome</keyword>
<evidence type="ECO:0000259" key="8">
    <source>
        <dbReference type="Pfam" id="PF14322"/>
    </source>
</evidence>
<dbReference type="Pfam" id="PF07980">
    <property type="entry name" value="SusD_RagB"/>
    <property type="match status" value="1"/>
</dbReference>
<dbReference type="Pfam" id="PF14322">
    <property type="entry name" value="SusD-like_3"/>
    <property type="match status" value="1"/>
</dbReference>
<evidence type="ECO:0000256" key="4">
    <source>
        <dbReference type="ARBA" id="ARBA00023136"/>
    </source>
</evidence>
<evidence type="ECO:0000256" key="6">
    <source>
        <dbReference type="SAM" id="SignalP"/>
    </source>
</evidence>
<gene>
    <name evidence="9" type="ORF">QQ008_04900</name>
</gene>
<keyword evidence="3 6" id="KW-0732">Signal</keyword>